<dbReference type="Gene3D" id="1.10.10.60">
    <property type="entry name" value="Homeodomain-like"/>
    <property type="match status" value="1"/>
</dbReference>
<proteinExistence type="predicted"/>
<feature type="DNA-binding region" description="H-T-H motif" evidence="2">
    <location>
        <begin position="17"/>
        <end position="36"/>
    </location>
</feature>
<accession>A0AA90KKB8</accession>
<dbReference type="Pfam" id="PF00440">
    <property type="entry name" value="TetR_N"/>
    <property type="match status" value="1"/>
</dbReference>
<dbReference type="InterPro" id="IPR050692">
    <property type="entry name" value="HTH_transcr_repressor_FabR"/>
</dbReference>
<sequence length="197" mass="21362">MDAALRLLEHQSLSSLGLREIAREVGVAPAAFYRHFRDMADLGVALVEESFGSLRALVRALRTEAAGSEQVIDRTVEVIAGHVREHRAHFRFVARERHGGLPAVRAAIAGELALFAEDLAHDLARQPESEGWSAGDVLMLADLYVDHMVMTATAFLEVPEGDTGGEAAIARAAGRQLRVIRLGRMHWLDTEPPAAGA</sequence>
<dbReference type="PROSITE" id="PS50977">
    <property type="entry name" value="HTH_TETR_2"/>
    <property type="match status" value="1"/>
</dbReference>
<dbReference type="InterPro" id="IPR009057">
    <property type="entry name" value="Homeodomain-like_sf"/>
</dbReference>
<dbReference type="InterPro" id="IPR001647">
    <property type="entry name" value="HTH_TetR"/>
</dbReference>
<evidence type="ECO:0000313" key="6">
    <source>
        <dbReference type="Proteomes" id="UP001156398"/>
    </source>
</evidence>
<name>A0AA90KKB8_9ACTN</name>
<evidence type="ECO:0000259" key="3">
    <source>
        <dbReference type="PROSITE" id="PS50977"/>
    </source>
</evidence>
<evidence type="ECO:0000256" key="1">
    <source>
        <dbReference type="ARBA" id="ARBA00023125"/>
    </source>
</evidence>
<dbReference type="AlphaFoldDB" id="A0AA90KKB8"/>
<dbReference type="EMBL" id="JABXJJ020000076">
    <property type="protein sequence ID" value="MDI5974429.1"/>
    <property type="molecule type" value="Genomic_DNA"/>
</dbReference>
<dbReference type="SUPFAM" id="SSF46689">
    <property type="entry name" value="Homeodomain-like"/>
    <property type="match status" value="1"/>
</dbReference>
<dbReference type="Gene3D" id="1.10.357.10">
    <property type="entry name" value="Tetracycline Repressor, domain 2"/>
    <property type="match status" value="1"/>
</dbReference>
<keyword evidence="1 2" id="KW-0238">DNA-binding</keyword>
<feature type="domain" description="HTH tetR-type" evidence="3">
    <location>
        <begin position="1"/>
        <end position="54"/>
    </location>
</feature>
<dbReference type="RefSeq" id="WP_271317834.1">
    <property type="nucleotide sequence ID" value="NZ_JAAGKO020000110.1"/>
</dbReference>
<comment type="caution">
    <text evidence="5">The sequence shown here is derived from an EMBL/GenBank/DDBJ whole genome shotgun (WGS) entry which is preliminary data.</text>
</comment>
<dbReference type="PANTHER" id="PTHR47752:SF1">
    <property type="entry name" value="HTH-TYPE TRANSCRIPTIONAL REPRESSOR FABR"/>
    <property type="match status" value="1"/>
</dbReference>
<keyword evidence="6" id="KW-1185">Reference proteome</keyword>
<dbReference type="Proteomes" id="UP001156398">
    <property type="component" value="Unassembled WGS sequence"/>
</dbReference>
<protein>
    <submittedName>
        <fullName evidence="5">TetR family transcriptional regulator</fullName>
    </submittedName>
</protein>
<organism evidence="5">
    <name type="scientific">Streptantibioticus silvisoli</name>
    <dbReference type="NCBI Taxonomy" id="2705255"/>
    <lineage>
        <taxon>Bacteria</taxon>
        <taxon>Bacillati</taxon>
        <taxon>Actinomycetota</taxon>
        <taxon>Actinomycetes</taxon>
        <taxon>Kitasatosporales</taxon>
        <taxon>Streptomycetaceae</taxon>
        <taxon>Streptantibioticus</taxon>
    </lineage>
</organism>
<evidence type="ECO:0000313" key="5">
    <source>
        <dbReference type="EMBL" id="MDI5974429.1"/>
    </source>
</evidence>
<evidence type="ECO:0000256" key="2">
    <source>
        <dbReference type="PROSITE-ProRule" id="PRU00335"/>
    </source>
</evidence>
<evidence type="ECO:0000313" key="4">
    <source>
        <dbReference type="EMBL" id="MDI5967676.1"/>
    </source>
</evidence>
<dbReference type="GO" id="GO:0003677">
    <property type="term" value="F:DNA binding"/>
    <property type="evidence" value="ECO:0007669"/>
    <property type="project" value="UniProtKB-UniRule"/>
</dbReference>
<dbReference type="EMBL" id="JAAGKO020000110">
    <property type="protein sequence ID" value="MDI5967676.1"/>
    <property type="molecule type" value="Genomic_DNA"/>
</dbReference>
<reference evidence="5 6" key="1">
    <citation type="submission" date="2023-05" db="EMBL/GenBank/DDBJ databases">
        <title>Streptantibioticus silvisoli sp. nov., acidotolerant actinomycetes 1 from pine litter.</title>
        <authorList>
            <person name="Swiecimska M."/>
            <person name="Golinska P."/>
            <person name="Sangal V."/>
            <person name="Wachnowicz B."/>
            <person name="Goodfellow M."/>
        </authorList>
    </citation>
    <scope>NUCLEOTIDE SEQUENCE</scope>
    <source>
        <strain evidence="5">SL13</strain>
        <strain evidence="4 6">SL54</strain>
    </source>
</reference>
<gene>
    <name evidence="4" type="ORF">POF43_033985</name>
    <name evidence="5" type="ORF">POF50_034645</name>
</gene>
<dbReference type="PANTHER" id="PTHR47752">
    <property type="entry name" value="HTH-TYPE TRANSCRIPTIONAL REPRESSOR FABR"/>
    <property type="match status" value="1"/>
</dbReference>